<protein>
    <submittedName>
        <fullName evidence="1">Uncharacterized protein</fullName>
    </submittedName>
</protein>
<name>A0A6P1W5Q7_9BACT</name>
<accession>A0A6P1W5Q7</accession>
<gene>
    <name evidence="1" type="ORF">GJR95_31535</name>
</gene>
<proteinExistence type="predicted"/>
<reference evidence="1 2" key="1">
    <citation type="submission" date="2019-11" db="EMBL/GenBank/DDBJ databases">
        <title>Spirosoma endbachense sp. nov., isolated from a natural salt meadow.</title>
        <authorList>
            <person name="Rojas J."/>
            <person name="Ambika Manirajan B."/>
            <person name="Ratering S."/>
            <person name="Suarez C."/>
            <person name="Geissler-Plaum R."/>
            <person name="Schnell S."/>
        </authorList>
    </citation>
    <scope>NUCLEOTIDE SEQUENCE [LARGE SCALE GENOMIC DNA]</scope>
    <source>
        <strain evidence="1 2">I-24</strain>
    </source>
</reference>
<dbReference type="KEGG" id="senf:GJR95_31535"/>
<keyword evidence="2" id="KW-1185">Reference proteome</keyword>
<evidence type="ECO:0000313" key="1">
    <source>
        <dbReference type="EMBL" id="QHV99270.1"/>
    </source>
</evidence>
<dbReference type="EMBL" id="CP045997">
    <property type="protein sequence ID" value="QHV99270.1"/>
    <property type="molecule type" value="Genomic_DNA"/>
</dbReference>
<organism evidence="1 2">
    <name type="scientific">Spirosoma endbachense</name>
    <dbReference type="NCBI Taxonomy" id="2666025"/>
    <lineage>
        <taxon>Bacteria</taxon>
        <taxon>Pseudomonadati</taxon>
        <taxon>Bacteroidota</taxon>
        <taxon>Cytophagia</taxon>
        <taxon>Cytophagales</taxon>
        <taxon>Cytophagaceae</taxon>
        <taxon>Spirosoma</taxon>
    </lineage>
</organism>
<evidence type="ECO:0000313" key="2">
    <source>
        <dbReference type="Proteomes" id="UP000464577"/>
    </source>
</evidence>
<dbReference type="Proteomes" id="UP000464577">
    <property type="component" value="Chromosome"/>
</dbReference>
<dbReference type="AlphaFoldDB" id="A0A6P1W5Q7"/>
<sequence>MPRRKLLNQKKQLEALIIANMMIANWASPFQNLPPQLYRSGRAIMAEYEQIMNQLR</sequence>
<dbReference type="RefSeq" id="WP_162389674.1">
    <property type="nucleotide sequence ID" value="NZ_CP045997.1"/>
</dbReference>